<dbReference type="InterPro" id="IPR051082">
    <property type="entry name" value="Pentapeptide-BTB/POZ_domain"/>
</dbReference>
<accession>A0A7X5R0H4</accession>
<dbReference type="PANTHER" id="PTHR14136">
    <property type="entry name" value="BTB_POZ DOMAIN-CONTAINING PROTEIN KCTD9"/>
    <property type="match status" value="1"/>
</dbReference>
<name>A0A7X5R0H4_9MICO</name>
<proteinExistence type="predicted"/>
<evidence type="ECO:0000313" key="2">
    <source>
        <dbReference type="EMBL" id="NIH53323.1"/>
    </source>
</evidence>
<organism evidence="2 3">
    <name type="scientific">Lysinibacter cavernae</name>
    <dbReference type="NCBI Taxonomy" id="1640652"/>
    <lineage>
        <taxon>Bacteria</taxon>
        <taxon>Bacillati</taxon>
        <taxon>Actinomycetota</taxon>
        <taxon>Actinomycetes</taxon>
        <taxon>Micrococcales</taxon>
        <taxon>Microbacteriaceae</taxon>
        <taxon>Lysinibacter</taxon>
    </lineage>
</organism>
<dbReference type="PANTHER" id="PTHR14136:SF37">
    <property type="entry name" value="PENTAPEPTIDE REPEAT-CONTAINING PROTEIN"/>
    <property type="match status" value="1"/>
</dbReference>
<dbReference type="Pfam" id="PF00805">
    <property type="entry name" value="Pentapeptide"/>
    <property type="match status" value="1"/>
</dbReference>
<dbReference type="RefSeq" id="WP_243848586.1">
    <property type="nucleotide sequence ID" value="NZ_JAAMOX010000001.1"/>
</dbReference>
<comment type="caution">
    <text evidence="2">The sequence shown here is derived from an EMBL/GenBank/DDBJ whole genome shotgun (WGS) entry which is preliminary data.</text>
</comment>
<dbReference type="AlphaFoldDB" id="A0A7X5R0H4"/>
<keyword evidence="3" id="KW-1185">Reference proteome</keyword>
<reference evidence="2 3" key="1">
    <citation type="submission" date="2020-02" db="EMBL/GenBank/DDBJ databases">
        <title>Sequencing the genomes of 1000 actinobacteria strains.</title>
        <authorList>
            <person name="Klenk H.-P."/>
        </authorList>
    </citation>
    <scope>NUCLEOTIDE SEQUENCE [LARGE SCALE GENOMIC DNA]</scope>
    <source>
        <strain evidence="2 3">DSM 27960</strain>
    </source>
</reference>
<evidence type="ECO:0000256" key="1">
    <source>
        <dbReference type="SAM" id="MobiDB-lite"/>
    </source>
</evidence>
<dbReference type="Gene3D" id="2.160.20.80">
    <property type="entry name" value="E3 ubiquitin-protein ligase SopA"/>
    <property type="match status" value="1"/>
</dbReference>
<feature type="region of interest" description="Disordered" evidence="1">
    <location>
        <begin position="251"/>
        <end position="274"/>
    </location>
</feature>
<dbReference type="InterPro" id="IPR001646">
    <property type="entry name" value="5peptide_repeat"/>
</dbReference>
<evidence type="ECO:0000313" key="3">
    <source>
        <dbReference type="Proteomes" id="UP000541033"/>
    </source>
</evidence>
<dbReference type="Proteomes" id="UP000541033">
    <property type="component" value="Unassembled WGS sequence"/>
</dbReference>
<protein>
    <submittedName>
        <fullName evidence="2">Uncharacterized protein YjbI with pentapeptide repeats</fullName>
    </submittedName>
</protein>
<sequence>MMTAEVLAASGGPASLVADCANCFGLCCVALPFLASSEFAVDKPAGTACVNLRSDSRCGIHDRLRDSGYQGCTVFDCNGAGQKVSQHTLGGVDWRTDAAASAMLLESFPVMRLLHELLAYLVEARVRLEAMRDTDAVPVNVPAKTAGLLGDVNRLLTETEHMTLLPAVRLRDVDAGSQRQLVSEVLLSVSELLRSTERGGARRPSGIADNGAPVDTRITHGKGNSRQAGAPDPATVRARTFDTLDDAARGNIEEASGDTPDGNGGQPRRKPTATAAKRAITLHTRGRGADLIGVDLAATDLRRVNLRGAYLIAANLRGADLRGADLIGVDLRDTDLRDADLSDALFVTQMQLNAARGNAATRIPGRLQRPAHWMPVAVTIEARRPSR</sequence>
<dbReference type="EMBL" id="JAAMOX010000001">
    <property type="protein sequence ID" value="NIH53323.1"/>
    <property type="molecule type" value="Genomic_DNA"/>
</dbReference>
<gene>
    <name evidence="2" type="ORF">FHX76_001191</name>
</gene>
<dbReference type="SUPFAM" id="SSF141571">
    <property type="entry name" value="Pentapeptide repeat-like"/>
    <property type="match status" value="1"/>
</dbReference>